<dbReference type="PANTHER" id="PTHR33337:SF40">
    <property type="entry name" value="CENP-V_GFA DOMAIN-CONTAINING PROTEIN-RELATED"/>
    <property type="match status" value="1"/>
</dbReference>
<protein>
    <submittedName>
        <fullName evidence="6">Aldehyde-activating protein</fullName>
    </submittedName>
</protein>
<dbReference type="AlphaFoldDB" id="A0A6I4SPH8"/>
<organism evidence="6 7">
    <name type="scientific">Pontixanthobacter gangjinensis</name>
    <dbReference type="NCBI Taxonomy" id="1028742"/>
    <lineage>
        <taxon>Bacteria</taxon>
        <taxon>Pseudomonadati</taxon>
        <taxon>Pseudomonadota</taxon>
        <taxon>Alphaproteobacteria</taxon>
        <taxon>Sphingomonadales</taxon>
        <taxon>Erythrobacteraceae</taxon>
        <taxon>Pontixanthobacter</taxon>
    </lineage>
</organism>
<evidence type="ECO:0000256" key="3">
    <source>
        <dbReference type="ARBA" id="ARBA00022833"/>
    </source>
</evidence>
<dbReference type="Proteomes" id="UP000468943">
    <property type="component" value="Unassembled WGS sequence"/>
</dbReference>
<reference evidence="6 7" key="1">
    <citation type="submission" date="2019-12" db="EMBL/GenBank/DDBJ databases">
        <title>Genomic-based taxomic classification of the family Erythrobacteraceae.</title>
        <authorList>
            <person name="Xu L."/>
        </authorList>
    </citation>
    <scope>NUCLEOTIDE SEQUENCE [LARGE SCALE GENOMIC DNA]</scope>
    <source>
        <strain evidence="6 7">JCM 17802</strain>
    </source>
</reference>
<dbReference type="OrthoDB" id="7186766at2"/>
<dbReference type="Pfam" id="PF04828">
    <property type="entry name" value="GFA"/>
    <property type="match status" value="1"/>
</dbReference>
<keyword evidence="2" id="KW-0479">Metal-binding</keyword>
<proteinExistence type="inferred from homology"/>
<evidence type="ECO:0000256" key="2">
    <source>
        <dbReference type="ARBA" id="ARBA00022723"/>
    </source>
</evidence>
<evidence type="ECO:0000256" key="4">
    <source>
        <dbReference type="ARBA" id="ARBA00023239"/>
    </source>
</evidence>
<evidence type="ECO:0000256" key="1">
    <source>
        <dbReference type="ARBA" id="ARBA00005495"/>
    </source>
</evidence>
<dbReference type="InterPro" id="IPR006913">
    <property type="entry name" value="CENP-V/GFA"/>
</dbReference>
<sequence length="140" mass="15579">MNMNDKSNKIKGNCLCGSILFEIVNDFAKLYFCNCNQCRKITGSAFASNLFIDVESFDWLAGSDGIAIYKVPNRDIAKSFCRKCGSGVPWPSSDGAMMIVPAGCLNGEPEVKGKFRIFTAEEPRWSTDFELARAHQEFLD</sequence>
<dbReference type="Gene3D" id="3.90.1590.10">
    <property type="entry name" value="glutathione-dependent formaldehyde- activating enzyme (gfa)"/>
    <property type="match status" value="1"/>
</dbReference>
<evidence type="ECO:0000259" key="5">
    <source>
        <dbReference type="PROSITE" id="PS51891"/>
    </source>
</evidence>
<comment type="similarity">
    <text evidence="1">Belongs to the Gfa family.</text>
</comment>
<evidence type="ECO:0000313" key="7">
    <source>
        <dbReference type="Proteomes" id="UP000468943"/>
    </source>
</evidence>
<dbReference type="EMBL" id="WTYS01000001">
    <property type="protein sequence ID" value="MXO57674.1"/>
    <property type="molecule type" value="Genomic_DNA"/>
</dbReference>
<dbReference type="SUPFAM" id="SSF51316">
    <property type="entry name" value="Mss4-like"/>
    <property type="match status" value="1"/>
</dbReference>
<dbReference type="PANTHER" id="PTHR33337">
    <property type="entry name" value="GFA DOMAIN-CONTAINING PROTEIN"/>
    <property type="match status" value="1"/>
</dbReference>
<dbReference type="GO" id="GO:0046872">
    <property type="term" value="F:metal ion binding"/>
    <property type="evidence" value="ECO:0007669"/>
    <property type="project" value="UniProtKB-KW"/>
</dbReference>
<dbReference type="InterPro" id="IPR011057">
    <property type="entry name" value="Mss4-like_sf"/>
</dbReference>
<gene>
    <name evidence="6" type="ORF">GRI36_12380</name>
</gene>
<feature type="domain" description="CENP-V/GFA" evidence="5">
    <location>
        <begin position="10"/>
        <end position="126"/>
    </location>
</feature>
<comment type="caution">
    <text evidence="6">The sequence shown here is derived from an EMBL/GenBank/DDBJ whole genome shotgun (WGS) entry which is preliminary data.</text>
</comment>
<accession>A0A6I4SPH8</accession>
<dbReference type="PROSITE" id="PS51891">
    <property type="entry name" value="CENP_V_GFA"/>
    <property type="match status" value="1"/>
</dbReference>
<dbReference type="GO" id="GO:0016846">
    <property type="term" value="F:carbon-sulfur lyase activity"/>
    <property type="evidence" value="ECO:0007669"/>
    <property type="project" value="InterPro"/>
</dbReference>
<keyword evidence="7" id="KW-1185">Reference proteome</keyword>
<evidence type="ECO:0000313" key="6">
    <source>
        <dbReference type="EMBL" id="MXO57674.1"/>
    </source>
</evidence>
<keyword evidence="4" id="KW-0456">Lyase</keyword>
<keyword evidence="3" id="KW-0862">Zinc</keyword>
<name>A0A6I4SPH8_9SPHN</name>